<dbReference type="EMBL" id="SPNV01000042">
    <property type="protein sequence ID" value="KAF5863938.1"/>
    <property type="molecule type" value="Genomic_DNA"/>
</dbReference>
<dbReference type="Gene3D" id="1.20.1480.30">
    <property type="entry name" value="Designed four-helix bundle protein"/>
    <property type="match status" value="1"/>
</dbReference>
<reference evidence="2 3" key="1">
    <citation type="submission" date="2019-04" db="EMBL/GenBank/DDBJ databases">
        <title>Aspergillus burnettii sp. nov., novel species from soil in southeast Queensland.</title>
        <authorList>
            <person name="Gilchrist C.L.M."/>
            <person name="Pitt J.I."/>
            <person name="Lange L."/>
            <person name="Lacey H.J."/>
            <person name="Vuong D."/>
            <person name="Midgley D.J."/>
            <person name="Greenfield P."/>
            <person name="Bradbury M."/>
            <person name="Lacey E."/>
            <person name="Busk P.K."/>
            <person name="Pilgaard B."/>
            <person name="Chooi Y.H."/>
            <person name="Piggott A.M."/>
        </authorList>
    </citation>
    <scope>NUCLEOTIDE SEQUENCE [LARGE SCALE GENOMIC DNA]</scope>
    <source>
        <strain evidence="2 3">FRR 5400</strain>
    </source>
</reference>
<dbReference type="SUPFAM" id="SSF57997">
    <property type="entry name" value="Tropomyosin"/>
    <property type="match status" value="1"/>
</dbReference>
<sequence>MLGYTQFPQYYSFQGADLANDPEFTQFHSQFLTHAQPTALPARHGFAPLPQQGSGTSSQEENIGNSIEAIEVDQDPEEELLKQLAKMSTYKANATQRLGGLSNAINQMGEKLQHHERAPQLNDTLASRLEKFEEHLDQFGKRLEKVEERLEKVEERLERDTKRIDHMVAGVNDTNKVFRDVLIRIARRPSRGNVGQSCEEGFDTYVVGGDIEDS</sequence>
<comment type="caution">
    <text evidence="2">The sequence shown here is derived from an EMBL/GenBank/DDBJ whole genome shotgun (WGS) entry which is preliminary data.</text>
</comment>
<evidence type="ECO:0000313" key="3">
    <source>
        <dbReference type="Proteomes" id="UP000541154"/>
    </source>
</evidence>
<accession>A0A8H6ADM5</accession>
<gene>
    <name evidence="2" type="ORF">ETB97_009045</name>
</gene>
<name>A0A8H6ADM5_PETAA</name>
<feature type="coiled-coil region" evidence="1">
    <location>
        <begin position="129"/>
        <end position="163"/>
    </location>
</feature>
<proteinExistence type="predicted"/>
<organism evidence="2 3">
    <name type="scientific">Petromyces alliaceus</name>
    <name type="common">Aspergillus alliaceus</name>
    <dbReference type="NCBI Taxonomy" id="209559"/>
    <lineage>
        <taxon>Eukaryota</taxon>
        <taxon>Fungi</taxon>
        <taxon>Dikarya</taxon>
        <taxon>Ascomycota</taxon>
        <taxon>Pezizomycotina</taxon>
        <taxon>Eurotiomycetes</taxon>
        <taxon>Eurotiomycetidae</taxon>
        <taxon>Eurotiales</taxon>
        <taxon>Aspergillaceae</taxon>
        <taxon>Aspergillus</taxon>
        <taxon>Aspergillus subgen. Circumdati</taxon>
    </lineage>
</organism>
<dbReference type="AlphaFoldDB" id="A0A8H6ADM5"/>
<keyword evidence="3" id="KW-1185">Reference proteome</keyword>
<evidence type="ECO:0000256" key="1">
    <source>
        <dbReference type="SAM" id="Coils"/>
    </source>
</evidence>
<dbReference type="Proteomes" id="UP000541154">
    <property type="component" value="Unassembled WGS sequence"/>
</dbReference>
<protein>
    <submittedName>
        <fullName evidence="2">Uncharacterized protein</fullName>
    </submittedName>
</protein>
<keyword evidence="1" id="KW-0175">Coiled coil</keyword>
<evidence type="ECO:0000313" key="2">
    <source>
        <dbReference type="EMBL" id="KAF5863938.1"/>
    </source>
</evidence>